<keyword evidence="3" id="KW-1185">Reference proteome</keyword>
<proteinExistence type="predicted"/>
<evidence type="ECO:0000313" key="2">
    <source>
        <dbReference type="EMBL" id="KAL3646584.1"/>
    </source>
</evidence>
<dbReference type="EMBL" id="JAVIJP010000405">
    <property type="protein sequence ID" value="KAL3613024.1"/>
    <property type="molecule type" value="Genomic_DNA"/>
</dbReference>
<organism evidence="1 3">
    <name type="scientific">Castilleja foliolosa</name>
    <dbReference type="NCBI Taxonomy" id="1961234"/>
    <lineage>
        <taxon>Eukaryota</taxon>
        <taxon>Viridiplantae</taxon>
        <taxon>Streptophyta</taxon>
        <taxon>Embryophyta</taxon>
        <taxon>Tracheophyta</taxon>
        <taxon>Spermatophyta</taxon>
        <taxon>Magnoliopsida</taxon>
        <taxon>eudicotyledons</taxon>
        <taxon>Gunneridae</taxon>
        <taxon>Pentapetalae</taxon>
        <taxon>asterids</taxon>
        <taxon>lamiids</taxon>
        <taxon>Lamiales</taxon>
        <taxon>Orobanchaceae</taxon>
        <taxon>Pedicularideae</taxon>
        <taxon>Castillejinae</taxon>
        <taxon>Castilleja</taxon>
    </lineage>
</organism>
<comment type="caution">
    <text evidence="1">The sequence shown here is derived from an EMBL/GenBank/DDBJ whole genome shotgun (WGS) entry which is preliminary data.</text>
</comment>
<gene>
    <name evidence="2" type="ORF">CASFOL_009551</name>
    <name evidence="1" type="ORF">CASFOL_043139</name>
</gene>
<reference evidence="3" key="1">
    <citation type="journal article" date="2024" name="IScience">
        <title>Strigolactones Initiate the Formation of Haustorium-like Structures in Castilleja.</title>
        <authorList>
            <person name="Buerger M."/>
            <person name="Peterson D."/>
            <person name="Chory J."/>
        </authorList>
    </citation>
    <scope>NUCLEOTIDE SEQUENCE [LARGE SCALE GENOMIC DNA]</scope>
</reference>
<name>A0ABD3B796_9LAMI</name>
<reference evidence="1" key="2">
    <citation type="submission" date="2024-11" db="EMBL/GenBank/DDBJ databases">
        <authorList>
            <person name="Burger M."/>
            <person name="Chory J."/>
        </authorList>
    </citation>
    <scope>NUCLEOTIDE SEQUENCE</scope>
    <source>
        <strain evidence="1">Tecolote</strain>
        <tissue evidence="1">Flower</tissue>
    </source>
</reference>
<dbReference type="Proteomes" id="UP001632038">
    <property type="component" value="Unassembled WGS sequence"/>
</dbReference>
<dbReference type="EMBL" id="JAVIJP010000012">
    <property type="protein sequence ID" value="KAL3646584.1"/>
    <property type="molecule type" value="Genomic_DNA"/>
</dbReference>
<evidence type="ECO:0000313" key="1">
    <source>
        <dbReference type="EMBL" id="KAL3613024.1"/>
    </source>
</evidence>
<sequence length="174" mass="19872">MNSPIERTELLSFADLVILNYQSNSVSFPMISQVDVKAFIEKLVEYKEGDGLIYDPIMEPLVQSSLAHFLYLKKNGMEIIDLKSYHQNDIRLSFLDHLVANKSSITLSWFFEFAPSTASMDKNQMMFQISQLLVNPTLKEMDLLQLDTVLPSWGFTAKVRSASIAPRIRIEESC</sequence>
<dbReference type="AlphaFoldDB" id="A0ABD3B796"/>
<protein>
    <submittedName>
        <fullName evidence="1">Uncharacterized protein</fullName>
    </submittedName>
</protein>
<accession>A0ABD3B796</accession>
<evidence type="ECO:0000313" key="3">
    <source>
        <dbReference type="Proteomes" id="UP001632038"/>
    </source>
</evidence>